<dbReference type="AlphaFoldDB" id="A0A2G5SBM0"/>
<evidence type="ECO:0000313" key="2">
    <source>
        <dbReference type="Proteomes" id="UP000230233"/>
    </source>
</evidence>
<sequence>MLAVYNNDLDRNDRNTCKTAMDVLASMLKTINADEMHTSIQNNNYGYYLHRSDWRQGRVYYNVEPQCCRRTYRRPKESRLH</sequence>
<proteinExistence type="predicted"/>
<gene>
    <name evidence="1" type="ORF">B9Z55_028529</name>
</gene>
<protein>
    <submittedName>
        <fullName evidence="1">Uncharacterized protein</fullName>
    </submittedName>
</protein>
<accession>A0A2G5SBM0</accession>
<keyword evidence="2" id="KW-1185">Reference proteome</keyword>
<dbReference type="OrthoDB" id="5778006at2759"/>
<organism evidence="1 2">
    <name type="scientific">Caenorhabditis nigoni</name>
    <dbReference type="NCBI Taxonomy" id="1611254"/>
    <lineage>
        <taxon>Eukaryota</taxon>
        <taxon>Metazoa</taxon>
        <taxon>Ecdysozoa</taxon>
        <taxon>Nematoda</taxon>
        <taxon>Chromadorea</taxon>
        <taxon>Rhabditida</taxon>
        <taxon>Rhabditina</taxon>
        <taxon>Rhabditomorpha</taxon>
        <taxon>Rhabditoidea</taxon>
        <taxon>Rhabditidae</taxon>
        <taxon>Peloderinae</taxon>
        <taxon>Caenorhabditis</taxon>
    </lineage>
</organism>
<dbReference type="Proteomes" id="UP000230233">
    <property type="component" value="Unassembled WGS sequence"/>
</dbReference>
<reference evidence="2" key="1">
    <citation type="submission" date="2017-10" db="EMBL/GenBank/DDBJ databases">
        <title>Rapid genome shrinkage in a self-fertile nematode reveals novel sperm competition proteins.</title>
        <authorList>
            <person name="Yin D."/>
            <person name="Schwarz E.M."/>
            <person name="Thomas C.G."/>
            <person name="Felde R.L."/>
            <person name="Korf I.F."/>
            <person name="Cutter A.D."/>
            <person name="Schartner C.M."/>
            <person name="Ralston E.J."/>
            <person name="Meyer B.J."/>
            <person name="Haag E.S."/>
        </authorList>
    </citation>
    <scope>NUCLEOTIDE SEQUENCE [LARGE SCALE GENOMIC DNA]</scope>
    <source>
        <strain evidence="2">JU1422</strain>
    </source>
</reference>
<dbReference type="STRING" id="1611254.A0A2G5SBM0"/>
<dbReference type="EMBL" id="PDUG01000025">
    <property type="protein sequence ID" value="PIC12296.1"/>
    <property type="molecule type" value="Genomic_DNA"/>
</dbReference>
<evidence type="ECO:0000313" key="1">
    <source>
        <dbReference type="EMBL" id="PIC12296.1"/>
    </source>
</evidence>
<name>A0A2G5SBM0_9PELO</name>
<comment type="caution">
    <text evidence="1">The sequence shown here is derived from an EMBL/GenBank/DDBJ whole genome shotgun (WGS) entry which is preliminary data.</text>
</comment>